<dbReference type="SMART" id="SM00368">
    <property type="entry name" value="LRR_RI"/>
    <property type="match status" value="4"/>
</dbReference>
<dbReference type="GO" id="GO:0031267">
    <property type="term" value="F:small GTPase binding"/>
    <property type="evidence" value="ECO:0007669"/>
    <property type="project" value="TreeGrafter"/>
</dbReference>
<dbReference type="PANTHER" id="PTHR24113:SF12">
    <property type="entry name" value="RAN GTPASE-ACTIVATING PROTEIN 1"/>
    <property type="match status" value="1"/>
</dbReference>
<keyword evidence="2" id="KW-0433">Leucine-rich repeat</keyword>
<dbReference type="GO" id="GO:0005096">
    <property type="term" value="F:GTPase activator activity"/>
    <property type="evidence" value="ECO:0007669"/>
    <property type="project" value="UniProtKB-KW"/>
</dbReference>
<accession>A0AAW0B9R4</accession>
<reference evidence="4 5" key="1">
    <citation type="submission" date="2024-01" db="EMBL/GenBank/DDBJ databases">
        <title>A draft genome for a cacao thread blight-causing isolate of Paramarasmius palmivorus.</title>
        <authorList>
            <person name="Baruah I.K."/>
            <person name="Bukari Y."/>
            <person name="Amoako-Attah I."/>
            <person name="Meinhardt L.W."/>
            <person name="Bailey B.A."/>
            <person name="Cohen S.P."/>
        </authorList>
    </citation>
    <scope>NUCLEOTIDE SEQUENCE [LARGE SCALE GENOMIC DNA]</scope>
    <source>
        <strain evidence="4 5">GH-12</strain>
    </source>
</reference>
<dbReference type="GO" id="GO:0005634">
    <property type="term" value="C:nucleus"/>
    <property type="evidence" value="ECO:0007669"/>
    <property type="project" value="TreeGrafter"/>
</dbReference>
<evidence type="ECO:0000256" key="2">
    <source>
        <dbReference type="ARBA" id="ARBA00022614"/>
    </source>
</evidence>
<comment type="caution">
    <text evidence="4">The sequence shown here is derived from an EMBL/GenBank/DDBJ whole genome shotgun (WGS) entry which is preliminary data.</text>
</comment>
<dbReference type="Pfam" id="PF13516">
    <property type="entry name" value="LRR_6"/>
    <property type="match status" value="3"/>
</dbReference>
<dbReference type="InterPro" id="IPR001611">
    <property type="entry name" value="Leu-rich_rpt"/>
</dbReference>
<name>A0AAW0B9R4_9AGAR</name>
<evidence type="ECO:0000313" key="4">
    <source>
        <dbReference type="EMBL" id="KAK7021931.1"/>
    </source>
</evidence>
<evidence type="ECO:0000313" key="5">
    <source>
        <dbReference type="Proteomes" id="UP001383192"/>
    </source>
</evidence>
<dbReference type="EMBL" id="JAYKXP010000158">
    <property type="protein sequence ID" value="KAK7021931.1"/>
    <property type="molecule type" value="Genomic_DNA"/>
</dbReference>
<keyword evidence="1" id="KW-0343">GTPase activation</keyword>
<dbReference type="GO" id="GO:0048471">
    <property type="term" value="C:perinuclear region of cytoplasm"/>
    <property type="evidence" value="ECO:0007669"/>
    <property type="project" value="TreeGrafter"/>
</dbReference>
<dbReference type="Gene3D" id="3.80.10.10">
    <property type="entry name" value="Ribonuclease Inhibitor"/>
    <property type="match status" value="1"/>
</dbReference>
<protein>
    <recommendedName>
        <fullName evidence="6">RNI-like protein</fullName>
    </recommendedName>
</protein>
<keyword evidence="5" id="KW-1185">Reference proteome</keyword>
<evidence type="ECO:0000256" key="1">
    <source>
        <dbReference type="ARBA" id="ARBA00022468"/>
    </source>
</evidence>
<dbReference type="PANTHER" id="PTHR24113">
    <property type="entry name" value="RAN GTPASE-ACTIVATING PROTEIN 1"/>
    <property type="match status" value="1"/>
</dbReference>
<dbReference type="Proteomes" id="UP001383192">
    <property type="component" value="Unassembled WGS sequence"/>
</dbReference>
<gene>
    <name evidence="4" type="ORF">VNI00_017160</name>
</gene>
<dbReference type="GO" id="GO:0006913">
    <property type="term" value="P:nucleocytoplasmic transport"/>
    <property type="evidence" value="ECO:0007669"/>
    <property type="project" value="TreeGrafter"/>
</dbReference>
<organism evidence="4 5">
    <name type="scientific">Paramarasmius palmivorus</name>
    <dbReference type="NCBI Taxonomy" id="297713"/>
    <lineage>
        <taxon>Eukaryota</taxon>
        <taxon>Fungi</taxon>
        <taxon>Dikarya</taxon>
        <taxon>Basidiomycota</taxon>
        <taxon>Agaricomycotina</taxon>
        <taxon>Agaricomycetes</taxon>
        <taxon>Agaricomycetidae</taxon>
        <taxon>Agaricales</taxon>
        <taxon>Marasmiineae</taxon>
        <taxon>Marasmiaceae</taxon>
        <taxon>Paramarasmius</taxon>
    </lineage>
</organism>
<dbReference type="SUPFAM" id="SSF52047">
    <property type="entry name" value="RNI-like"/>
    <property type="match status" value="1"/>
</dbReference>
<proteinExistence type="predicted"/>
<dbReference type="AlphaFoldDB" id="A0AAW0B9R4"/>
<dbReference type="GO" id="GO:0005829">
    <property type="term" value="C:cytosol"/>
    <property type="evidence" value="ECO:0007669"/>
    <property type="project" value="TreeGrafter"/>
</dbReference>
<evidence type="ECO:0000256" key="3">
    <source>
        <dbReference type="ARBA" id="ARBA00022737"/>
    </source>
</evidence>
<evidence type="ECO:0008006" key="6">
    <source>
        <dbReference type="Google" id="ProtNLM"/>
    </source>
</evidence>
<sequence length="433" mass="46578">MTSKPTAVVSHRGHIDCVDCGLRSISGAQEIITKITARKVVTKLALNHNELSDDGCIVLFAFLSSAVGKKYRIAEIGLSSNNIGDRGLEAITSYLAGNIHMKELYLQNNNFTANPASALALAQAINTSKLQFLSLAANHSLSDTFTQAFIAALNCPTLKELHLSAIDITSSSAACISDFVSSSRCQLDTLKLNGNRLGTKGAQEIVEAVERKNFNLLDLELHETTANGQDNGGHIPSYGDERADSKDWEASLARIMSRNRQLQRSTEAEALELLVCARAVLLRSGKSTQTPANSSPFTSLPKAIHFRILSHLAPTLSPRQRLDIFNYASSSTTLGRVLPCIPGSNASESKVCIPDPTTSMMGPDELTSSGMDPNVKAKTPIWAFTNGPGVGCPSGKCMGAANSVLCHRMQERTRWLELVQCTAYDPRGSTEAI</sequence>
<dbReference type="InterPro" id="IPR027038">
    <property type="entry name" value="RanGap"/>
</dbReference>
<keyword evidence="3" id="KW-0677">Repeat</keyword>
<dbReference type="InterPro" id="IPR032675">
    <property type="entry name" value="LRR_dom_sf"/>
</dbReference>